<keyword evidence="2" id="KW-1185">Reference proteome</keyword>
<comment type="caution">
    <text evidence="1">The sequence shown here is derived from an EMBL/GenBank/DDBJ whole genome shotgun (WGS) entry which is preliminary data.</text>
</comment>
<evidence type="ECO:0000313" key="2">
    <source>
        <dbReference type="Proteomes" id="UP000724874"/>
    </source>
</evidence>
<accession>A0A9P5NHP7</accession>
<name>A0A9P5NHP7_GYMJU</name>
<dbReference type="Proteomes" id="UP000724874">
    <property type="component" value="Unassembled WGS sequence"/>
</dbReference>
<proteinExistence type="predicted"/>
<evidence type="ECO:0000313" key="1">
    <source>
        <dbReference type="EMBL" id="KAF8885859.1"/>
    </source>
</evidence>
<protein>
    <submittedName>
        <fullName evidence="1">Uncharacterized protein</fullName>
    </submittedName>
</protein>
<organism evidence="1 2">
    <name type="scientific">Gymnopilus junonius</name>
    <name type="common">Spectacular rustgill mushroom</name>
    <name type="synonym">Gymnopilus spectabilis subsp. junonius</name>
    <dbReference type="NCBI Taxonomy" id="109634"/>
    <lineage>
        <taxon>Eukaryota</taxon>
        <taxon>Fungi</taxon>
        <taxon>Dikarya</taxon>
        <taxon>Basidiomycota</taxon>
        <taxon>Agaricomycotina</taxon>
        <taxon>Agaricomycetes</taxon>
        <taxon>Agaricomycetidae</taxon>
        <taxon>Agaricales</taxon>
        <taxon>Agaricineae</taxon>
        <taxon>Hymenogastraceae</taxon>
        <taxon>Gymnopilus</taxon>
    </lineage>
</organism>
<gene>
    <name evidence="1" type="ORF">CPB84DRAFT_1787972</name>
</gene>
<dbReference type="AlphaFoldDB" id="A0A9P5NHP7"/>
<dbReference type="EMBL" id="JADNYJ010000099">
    <property type="protein sequence ID" value="KAF8885859.1"/>
    <property type="molecule type" value="Genomic_DNA"/>
</dbReference>
<reference evidence="1" key="1">
    <citation type="submission" date="2020-11" db="EMBL/GenBank/DDBJ databases">
        <authorList>
            <consortium name="DOE Joint Genome Institute"/>
            <person name="Ahrendt S."/>
            <person name="Riley R."/>
            <person name="Andreopoulos W."/>
            <person name="LaButti K."/>
            <person name="Pangilinan J."/>
            <person name="Ruiz-duenas F.J."/>
            <person name="Barrasa J.M."/>
            <person name="Sanchez-Garcia M."/>
            <person name="Camarero S."/>
            <person name="Miyauchi S."/>
            <person name="Serrano A."/>
            <person name="Linde D."/>
            <person name="Babiker R."/>
            <person name="Drula E."/>
            <person name="Ayuso-Fernandez I."/>
            <person name="Pacheco R."/>
            <person name="Padilla G."/>
            <person name="Ferreira P."/>
            <person name="Barriuso J."/>
            <person name="Kellner H."/>
            <person name="Castanera R."/>
            <person name="Alfaro M."/>
            <person name="Ramirez L."/>
            <person name="Pisabarro A.G."/>
            <person name="Kuo A."/>
            <person name="Tritt A."/>
            <person name="Lipzen A."/>
            <person name="He G."/>
            <person name="Yan M."/>
            <person name="Ng V."/>
            <person name="Cullen D."/>
            <person name="Martin F."/>
            <person name="Rosso M.-N."/>
            <person name="Henrissat B."/>
            <person name="Hibbett D."/>
            <person name="Martinez A.T."/>
            <person name="Grigoriev I.V."/>
        </authorList>
    </citation>
    <scope>NUCLEOTIDE SEQUENCE</scope>
    <source>
        <strain evidence="1">AH 44721</strain>
    </source>
</reference>
<sequence length="63" mass="7175">MTYAITWYTCTTPKALGEQPPRDPNTHSTSSGQLTPILILVAEHNARLRVRHNTLYRSTISFF</sequence>